<reference evidence="1 2" key="1">
    <citation type="submission" date="2020-08" db="EMBL/GenBank/DDBJ databases">
        <title>Genomic Encyclopedia of Type Strains, Phase III (KMG-III): the genomes of soil and plant-associated and newly described type strains.</title>
        <authorList>
            <person name="Whitman W."/>
        </authorList>
    </citation>
    <scope>NUCLEOTIDE SEQUENCE [LARGE SCALE GENOMIC DNA]</scope>
    <source>
        <strain evidence="1 2">CECT 8960</strain>
    </source>
</reference>
<dbReference type="RefSeq" id="WP_184812785.1">
    <property type="nucleotide sequence ID" value="NZ_JACHJQ010000005.1"/>
</dbReference>
<organism evidence="1 2">
    <name type="scientific">Actinophytocola algeriensis</name>
    <dbReference type="NCBI Taxonomy" id="1768010"/>
    <lineage>
        <taxon>Bacteria</taxon>
        <taxon>Bacillati</taxon>
        <taxon>Actinomycetota</taxon>
        <taxon>Actinomycetes</taxon>
        <taxon>Pseudonocardiales</taxon>
        <taxon>Pseudonocardiaceae</taxon>
    </lineage>
</organism>
<proteinExistence type="predicted"/>
<protein>
    <recommendedName>
        <fullName evidence="3">DUF4034 domain-containing protein</fullName>
    </recommendedName>
</protein>
<evidence type="ECO:0008006" key="3">
    <source>
        <dbReference type="Google" id="ProtNLM"/>
    </source>
</evidence>
<comment type="caution">
    <text evidence="1">The sequence shown here is derived from an EMBL/GenBank/DDBJ whole genome shotgun (WGS) entry which is preliminary data.</text>
</comment>
<dbReference type="Proteomes" id="UP000520767">
    <property type="component" value="Unassembled WGS sequence"/>
</dbReference>
<keyword evidence="2" id="KW-1185">Reference proteome</keyword>
<sequence>MALLLGTKTRVLMAMRKEAKRRGQSVHTYMRTASPEDMIALIHQVDPTVNPAEIVPGLPDQPAVDVTRWGLPPTHALSTDLSRPVPVIAAAVAAARAGDWRPARELLNRSHGDWAMRSAAVHALGEAAGDNGAWLAAWRAASTGDDRHIAVVDAHALLWLAWKLRGNKPPEQTSAEQHDAFHQTLARSELAARRATELAPEDPTPWCTLITLARGRGYGGNTFAAIWRELQARNPLHRTGHEFALMYMADDEPVSYDALFAFAERAAAASPSLAFLVIQAAFGYEDHNEKVWQDARIHRALDVLLGWLGSPEGGGGVHASSDRRWAAYGLVSAGRGAEAVPLFAQLGTDASGRPWEDYGDNAVDVFDSFRKRACAATETA</sequence>
<dbReference type="EMBL" id="JACHJQ010000005">
    <property type="protein sequence ID" value="MBB4908655.1"/>
    <property type="molecule type" value="Genomic_DNA"/>
</dbReference>
<accession>A0A7W7VG33</accession>
<name>A0A7W7VG33_9PSEU</name>
<evidence type="ECO:0000313" key="1">
    <source>
        <dbReference type="EMBL" id="MBB4908655.1"/>
    </source>
</evidence>
<gene>
    <name evidence="1" type="ORF">FHR82_004908</name>
</gene>
<dbReference type="AlphaFoldDB" id="A0A7W7VG33"/>
<evidence type="ECO:0000313" key="2">
    <source>
        <dbReference type="Proteomes" id="UP000520767"/>
    </source>
</evidence>